<reference evidence="3" key="1">
    <citation type="journal article" date="2019" name="Int. J. Syst. Evol. Microbiol.">
        <title>The Global Catalogue of Microorganisms (GCM) 10K type strain sequencing project: providing services to taxonomists for standard genome sequencing and annotation.</title>
        <authorList>
            <consortium name="The Broad Institute Genomics Platform"/>
            <consortium name="The Broad Institute Genome Sequencing Center for Infectious Disease"/>
            <person name="Wu L."/>
            <person name="Ma J."/>
        </authorList>
    </citation>
    <scope>NUCLEOTIDE SEQUENCE [LARGE SCALE GENOMIC DNA]</scope>
    <source>
        <strain evidence="3">CECT 7649</strain>
    </source>
</reference>
<proteinExistence type="predicted"/>
<feature type="chain" id="PRO_5047265808" evidence="1">
    <location>
        <begin position="21"/>
        <end position="329"/>
    </location>
</feature>
<keyword evidence="3" id="KW-1185">Reference proteome</keyword>
<dbReference type="EMBL" id="JBHTIZ010000011">
    <property type="protein sequence ID" value="MFD0983811.1"/>
    <property type="molecule type" value="Genomic_DNA"/>
</dbReference>
<protein>
    <submittedName>
        <fullName evidence="2">Type IX secretion system membrane protein PorP/SprF</fullName>
    </submittedName>
</protein>
<accession>A0ABW3J277</accession>
<evidence type="ECO:0000313" key="2">
    <source>
        <dbReference type="EMBL" id="MFD0983811.1"/>
    </source>
</evidence>
<sequence>MSFKKLGLLVVFLASQFSFSQEGIAVYSDYLSDNYYLLHPSMAGAASCAKLRATGRQQWFGQEDAPSLQTLSFNGRIGEQSGAGAIFYNDKNGYHSQTGIKLTYAHHIMFSRDYVDLNQLSFGVNVGLTQSRLDEGEFREFDPIVGNGMIQKDSYFNVDIGASYNFLDFYAHATVKNAIETRRELYSDFESDNLRKIILNLGYTFGEEDGLLWEPSMMFQSISQTKESSFDLNMKVYKQLEIGRLWGALSYRRSLDGAQYNAGGGVRTQKLQYITPIIGVNYNNFMFSYTYSYLAGEVKFDNPGFHQITLGIDLFCSPEKYHCNCPAIN</sequence>
<keyword evidence="1" id="KW-0732">Signal</keyword>
<evidence type="ECO:0000313" key="3">
    <source>
        <dbReference type="Proteomes" id="UP001597051"/>
    </source>
</evidence>
<feature type="signal peptide" evidence="1">
    <location>
        <begin position="1"/>
        <end position="20"/>
    </location>
</feature>
<comment type="caution">
    <text evidence="2">The sequence shown here is derived from an EMBL/GenBank/DDBJ whole genome shotgun (WGS) entry which is preliminary data.</text>
</comment>
<dbReference type="RefSeq" id="WP_379754674.1">
    <property type="nucleotide sequence ID" value="NZ_JBHSYB010000012.1"/>
</dbReference>
<gene>
    <name evidence="2" type="ORF">ACFQ0S_04905</name>
</gene>
<name>A0ABW3J277_9FLAO</name>
<evidence type="ECO:0000256" key="1">
    <source>
        <dbReference type="SAM" id="SignalP"/>
    </source>
</evidence>
<dbReference type="Proteomes" id="UP001597051">
    <property type="component" value="Unassembled WGS sequence"/>
</dbReference>
<organism evidence="2 3">
    <name type="scientific">Flavobacterium myungsuense</name>
    <dbReference type="NCBI Taxonomy" id="651823"/>
    <lineage>
        <taxon>Bacteria</taxon>
        <taxon>Pseudomonadati</taxon>
        <taxon>Bacteroidota</taxon>
        <taxon>Flavobacteriia</taxon>
        <taxon>Flavobacteriales</taxon>
        <taxon>Flavobacteriaceae</taxon>
        <taxon>Flavobacterium</taxon>
    </lineage>
</organism>
<dbReference type="InterPro" id="IPR019861">
    <property type="entry name" value="PorP/SprF_Bacteroidetes"/>
</dbReference>
<dbReference type="Pfam" id="PF11751">
    <property type="entry name" value="PorP_SprF"/>
    <property type="match status" value="1"/>
</dbReference>
<dbReference type="NCBIfam" id="TIGR03519">
    <property type="entry name" value="T9SS_PorP_fam"/>
    <property type="match status" value="1"/>
</dbReference>